<gene>
    <name evidence="1" type="ORF">RPERSI_LOCUS33638</name>
</gene>
<organism evidence="1 2">
    <name type="scientific">Racocetra persica</name>
    <dbReference type="NCBI Taxonomy" id="160502"/>
    <lineage>
        <taxon>Eukaryota</taxon>
        <taxon>Fungi</taxon>
        <taxon>Fungi incertae sedis</taxon>
        <taxon>Mucoromycota</taxon>
        <taxon>Glomeromycotina</taxon>
        <taxon>Glomeromycetes</taxon>
        <taxon>Diversisporales</taxon>
        <taxon>Gigasporaceae</taxon>
        <taxon>Racocetra</taxon>
    </lineage>
</organism>
<dbReference type="Proteomes" id="UP000789920">
    <property type="component" value="Unassembled WGS sequence"/>
</dbReference>
<proteinExistence type="predicted"/>
<evidence type="ECO:0000313" key="1">
    <source>
        <dbReference type="EMBL" id="CAG8845370.1"/>
    </source>
</evidence>
<dbReference type="EMBL" id="CAJVQC010146453">
    <property type="protein sequence ID" value="CAG8845370.1"/>
    <property type="molecule type" value="Genomic_DNA"/>
</dbReference>
<reference evidence="1" key="1">
    <citation type="submission" date="2021-06" db="EMBL/GenBank/DDBJ databases">
        <authorList>
            <person name="Kallberg Y."/>
            <person name="Tangrot J."/>
            <person name="Rosling A."/>
        </authorList>
    </citation>
    <scope>NUCLEOTIDE SEQUENCE</scope>
    <source>
        <strain evidence="1">MA461A</strain>
    </source>
</reference>
<name>A0ACA9SQB1_9GLOM</name>
<feature type="non-terminal residue" evidence="1">
    <location>
        <position position="89"/>
    </location>
</feature>
<keyword evidence="2" id="KW-1185">Reference proteome</keyword>
<feature type="non-terminal residue" evidence="1">
    <location>
        <position position="1"/>
    </location>
</feature>
<comment type="caution">
    <text evidence="1">The sequence shown here is derived from an EMBL/GenBank/DDBJ whole genome shotgun (WGS) entry which is preliminary data.</text>
</comment>
<protein>
    <submittedName>
        <fullName evidence="1">34692_t:CDS:1</fullName>
    </submittedName>
</protein>
<accession>A0ACA9SQB1</accession>
<evidence type="ECO:0000313" key="2">
    <source>
        <dbReference type="Proteomes" id="UP000789920"/>
    </source>
</evidence>
<sequence length="89" mass="9904">YDYSVSQPLEEPISFVSDEYDDTDEETGERLFDALASSFGKSKEISSAKSSTYRKINEVFKCDGIECIPSILTDDSPLPSKKEAVLVLQ</sequence>